<protein>
    <submittedName>
        <fullName evidence="6">RNA binding protein</fullName>
    </submittedName>
</protein>
<feature type="region of interest" description="Disordered" evidence="4">
    <location>
        <begin position="610"/>
        <end position="682"/>
    </location>
</feature>
<feature type="compositionally biased region" description="Low complexity" evidence="4">
    <location>
        <begin position="540"/>
        <end position="554"/>
    </location>
</feature>
<feature type="compositionally biased region" description="Polar residues" evidence="4">
    <location>
        <begin position="853"/>
        <end position="867"/>
    </location>
</feature>
<feature type="compositionally biased region" description="Polar residues" evidence="4">
    <location>
        <begin position="30"/>
        <end position="48"/>
    </location>
</feature>
<dbReference type="SUPFAM" id="SSF54928">
    <property type="entry name" value="RNA-binding domain, RBD"/>
    <property type="match status" value="2"/>
</dbReference>
<evidence type="ECO:0000256" key="3">
    <source>
        <dbReference type="PROSITE-ProRule" id="PRU00176"/>
    </source>
</evidence>
<dbReference type="PANTHER" id="PTHR24012">
    <property type="entry name" value="RNA BINDING PROTEIN"/>
    <property type="match status" value="1"/>
</dbReference>
<dbReference type="EMBL" id="JAECZO010000003">
    <property type="protein sequence ID" value="KAK7200060.1"/>
    <property type="molecule type" value="Genomic_DNA"/>
</dbReference>
<keyword evidence="1" id="KW-0677">Repeat</keyword>
<comment type="caution">
    <text evidence="6">The sequence shown here is derived from an EMBL/GenBank/DDBJ whole genome shotgun (WGS) entry which is preliminary data.</text>
</comment>
<dbReference type="PROSITE" id="PS50102">
    <property type="entry name" value="RRM"/>
    <property type="match status" value="2"/>
</dbReference>
<dbReference type="Gene3D" id="3.30.70.330">
    <property type="match status" value="2"/>
</dbReference>
<dbReference type="GO" id="GO:0003723">
    <property type="term" value="F:RNA binding"/>
    <property type="evidence" value="ECO:0007669"/>
    <property type="project" value="UniProtKB-UniRule"/>
</dbReference>
<accession>A0AAW0F484</accession>
<evidence type="ECO:0000313" key="6">
    <source>
        <dbReference type="EMBL" id="KAK7200060.1"/>
    </source>
</evidence>
<feature type="region of interest" description="Disordered" evidence="4">
    <location>
        <begin position="516"/>
        <end position="557"/>
    </location>
</feature>
<feature type="compositionally biased region" description="Polar residues" evidence="4">
    <location>
        <begin position="766"/>
        <end position="781"/>
    </location>
</feature>
<evidence type="ECO:0000313" key="7">
    <source>
        <dbReference type="Proteomes" id="UP001430356"/>
    </source>
</evidence>
<organism evidence="6 7">
    <name type="scientific">Novymonas esmeraldas</name>
    <dbReference type="NCBI Taxonomy" id="1808958"/>
    <lineage>
        <taxon>Eukaryota</taxon>
        <taxon>Discoba</taxon>
        <taxon>Euglenozoa</taxon>
        <taxon>Kinetoplastea</taxon>
        <taxon>Metakinetoplastina</taxon>
        <taxon>Trypanosomatida</taxon>
        <taxon>Trypanosomatidae</taxon>
        <taxon>Novymonas</taxon>
    </lineage>
</organism>
<evidence type="ECO:0000256" key="4">
    <source>
        <dbReference type="SAM" id="MobiDB-lite"/>
    </source>
</evidence>
<feature type="compositionally biased region" description="Polar residues" evidence="4">
    <location>
        <begin position="631"/>
        <end position="643"/>
    </location>
</feature>
<feature type="region of interest" description="Disordered" evidence="4">
    <location>
        <begin position="763"/>
        <end position="867"/>
    </location>
</feature>
<dbReference type="InterPro" id="IPR035979">
    <property type="entry name" value="RBD_domain_sf"/>
</dbReference>
<feature type="compositionally biased region" description="Low complexity" evidence="4">
    <location>
        <begin position="94"/>
        <end position="120"/>
    </location>
</feature>
<dbReference type="InterPro" id="IPR012677">
    <property type="entry name" value="Nucleotide-bd_a/b_plait_sf"/>
</dbReference>
<sequence>MHPTRAPVPVPLGAERPSPPLSHRLPGASPGTSPTSAAVSTLQRMSSGAPTSSSRQSPTSSRAPVVVGSVGGAHAHYHSHTGGVHPLSIEVPRPASSSLSSSSPAGAPRHAVQQQHQQQHVRAEVNRGRSPAHHGGGPVSTVPVISHPLPTLSAERLSEVAGPACGPSRVTGMMQCSTPVGGVLDGPPTPLVSVPATPVTPVEHSSTNLILYNIGPHMTEAALRGLFDPFGEVVSCAVMRDIHTGAGLGTAFVRYAHHNDACRALEAFSDRANPVCVHESKPLAVQWARRQHDGAPAGEARKKIMKLFVRNIPLDCTIEDLEALFGQYGPVRQVTLHKDTSPVEDEAMVRLIAFVIYAEEGAAELASSEVHNTRPFESCNGIPIMIKLAESSQRRRFMKNADGATPNTYSMPRTSPMTPGASGSHFDMTAAMPQPHLYAHMLHQRHPLAQRGYDSTTSYPGTSAFDAAVVACAPHPDMRDLSVSSHHGTPQPLPVSVSGGGTPAAMTPLSFTIGGGGSSPAQPLHAQPTAPYMGDRDDCSSSPYSASSPPVSAAGQVYRQPPSLSFDATAAPGACGALSTSSKSNCQSVPDAGVISAGGRCPSGSFLYSNSGSQGDTSPSFAGGTPHAVPTSAQWCGSQSGSFTVAAPQTRPNMDASRSPPVAVAASAPPYPSARASSGASVASGSVHGSPLWPGGNPRTPLTSARLTAGGCGSSASDMGSTIASNNSVNGAAFVNAAAHSAEPPTQRMDASESWRRAVRTHVHNTKLQTERSSASGSLTSMGAGCSAGPQPATTSPTSSARRASILSQSCNETPANGVTPPTSPMSTSALSGDQAGTRATGTGTPSSGRTRYYNNPYSSESAKLFC</sequence>
<feature type="compositionally biased region" description="Low complexity" evidence="4">
    <location>
        <begin position="836"/>
        <end position="852"/>
    </location>
</feature>
<keyword evidence="7" id="KW-1185">Reference proteome</keyword>
<dbReference type="Pfam" id="PF00076">
    <property type="entry name" value="RRM_1"/>
    <property type="match status" value="2"/>
</dbReference>
<evidence type="ECO:0000256" key="1">
    <source>
        <dbReference type="ARBA" id="ARBA00022737"/>
    </source>
</evidence>
<dbReference type="AlphaFoldDB" id="A0AAW0F484"/>
<evidence type="ECO:0000259" key="5">
    <source>
        <dbReference type="PROSITE" id="PS50102"/>
    </source>
</evidence>
<dbReference type="InterPro" id="IPR000504">
    <property type="entry name" value="RRM_dom"/>
</dbReference>
<reference evidence="6 7" key="1">
    <citation type="journal article" date="2021" name="MBio">
        <title>A New Model Trypanosomatid, Novymonas esmeraldas: Genomic Perception of Its 'Candidatus Pandoraea novymonadis' Endosymbiont.</title>
        <authorList>
            <person name="Zakharova A."/>
            <person name="Saura A."/>
            <person name="Butenko A."/>
            <person name="Podesvova L."/>
            <person name="Warmusova S."/>
            <person name="Kostygov A.Y."/>
            <person name="Nenarokova A."/>
            <person name="Lukes J."/>
            <person name="Opperdoes F.R."/>
            <person name="Yurchenko V."/>
        </authorList>
    </citation>
    <scope>NUCLEOTIDE SEQUENCE [LARGE SCALE GENOMIC DNA]</scope>
    <source>
        <strain evidence="6 7">E262AT.01</strain>
    </source>
</reference>
<proteinExistence type="predicted"/>
<feature type="compositionally biased region" description="Low complexity" evidence="4">
    <location>
        <begin position="656"/>
        <end position="682"/>
    </location>
</feature>
<keyword evidence="2 3" id="KW-0694">RNA-binding</keyword>
<feature type="compositionally biased region" description="Polar residues" evidence="4">
    <location>
        <begin position="806"/>
        <end position="832"/>
    </location>
</feature>
<feature type="compositionally biased region" description="Polar residues" evidence="4">
    <location>
        <begin position="610"/>
        <end position="620"/>
    </location>
</feature>
<dbReference type="FunFam" id="3.30.70.330:FF:000835">
    <property type="entry name" value="RNA binding protein, putative"/>
    <property type="match status" value="1"/>
</dbReference>
<feature type="domain" description="RRM" evidence="5">
    <location>
        <begin position="305"/>
        <end position="391"/>
    </location>
</feature>
<name>A0AAW0F484_9TRYP</name>
<evidence type="ECO:0000256" key="2">
    <source>
        <dbReference type="ARBA" id="ARBA00022884"/>
    </source>
</evidence>
<feature type="region of interest" description="Disordered" evidence="4">
    <location>
        <begin position="1"/>
        <end position="146"/>
    </location>
</feature>
<feature type="compositionally biased region" description="Pro residues" evidence="4">
    <location>
        <begin position="1"/>
        <end position="10"/>
    </location>
</feature>
<gene>
    <name evidence="6" type="ORF">NESM_000055500</name>
</gene>
<dbReference type="Proteomes" id="UP001430356">
    <property type="component" value="Unassembled WGS sequence"/>
</dbReference>
<dbReference type="CDD" id="cd00590">
    <property type="entry name" value="RRM_SF"/>
    <property type="match status" value="1"/>
</dbReference>
<dbReference type="SMART" id="SM00360">
    <property type="entry name" value="RRM"/>
    <property type="match status" value="2"/>
</dbReference>
<feature type="compositionally biased region" description="Low complexity" evidence="4">
    <location>
        <begin position="49"/>
        <end position="74"/>
    </location>
</feature>
<feature type="compositionally biased region" description="Low complexity" evidence="4">
    <location>
        <begin position="792"/>
        <end position="805"/>
    </location>
</feature>
<feature type="domain" description="RRM" evidence="5">
    <location>
        <begin position="207"/>
        <end position="290"/>
    </location>
</feature>